<protein>
    <submittedName>
        <fullName evidence="1">Uncharacterized protein</fullName>
    </submittedName>
</protein>
<evidence type="ECO:0000313" key="1">
    <source>
        <dbReference type="EMBL" id="MDP0398918.1"/>
    </source>
</evidence>
<dbReference type="Proteomes" id="UP001178281">
    <property type="component" value="Unassembled WGS sequence"/>
</dbReference>
<sequence>MTISEAVEHLTDAGVPLMTEKLLRRASQTGELVTFRVGTTNLYSQNDLRDYLLRQRRVGTSTKPQGNDAREAIAAVLRADGWTCGQHEPVSRAGECSQCDASHARTATKVLSALAAVPGVSMGGAA</sequence>
<reference evidence="1" key="1">
    <citation type="submission" date="2023-08" db="EMBL/GenBank/DDBJ databases">
        <title>The draft genome of Tsukamurella strandjordii strain 050030.</title>
        <authorList>
            <person name="Zhao F."/>
            <person name="Feng Y."/>
            <person name="Zong Z."/>
        </authorList>
    </citation>
    <scope>NUCLEOTIDE SEQUENCE</scope>
    <source>
        <strain evidence="1">050030</strain>
    </source>
</reference>
<dbReference type="RefSeq" id="WP_305111675.1">
    <property type="nucleotide sequence ID" value="NZ_JAUTIX010000005.1"/>
</dbReference>
<dbReference type="AlphaFoldDB" id="A0AA90SM69"/>
<comment type="caution">
    <text evidence="1">The sequence shown here is derived from an EMBL/GenBank/DDBJ whole genome shotgun (WGS) entry which is preliminary data.</text>
</comment>
<evidence type="ECO:0000313" key="2">
    <source>
        <dbReference type="Proteomes" id="UP001178281"/>
    </source>
</evidence>
<gene>
    <name evidence="1" type="ORF">Q7X28_13375</name>
</gene>
<accession>A0AA90SM69</accession>
<proteinExistence type="predicted"/>
<keyword evidence="2" id="KW-1185">Reference proteome</keyword>
<dbReference type="EMBL" id="JAUTIX010000005">
    <property type="protein sequence ID" value="MDP0398918.1"/>
    <property type="molecule type" value="Genomic_DNA"/>
</dbReference>
<name>A0AA90SM69_9ACTN</name>
<organism evidence="1 2">
    <name type="scientific">Tsukamurella strandjordii</name>
    <dbReference type="NCBI Taxonomy" id="147577"/>
    <lineage>
        <taxon>Bacteria</taxon>
        <taxon>Bacillati</taxon>
        <taxon>Actinomycetota</taxon>
        <taxon>Actinomycetes</taxon>
        <taxon>Mycobacteriales</taxon>
        <taxon>Tsukamurellaceae</taxon>
        <taxon>Tsukamurella</taxon>
    </lineage>
</organism>